<accession>A0A8J3FPS7</accession>
<reference evidence="1" key="1">
    <citation type="journal article" date="2014" name="Int. J. Syst. Evol. Microbiol.">
        <title>Complete genome sequence of Corynebacterium casei LMG S-19264T (=DSM 44701T), isolated from a smear-ripened cheese.</title>
        <authorList>
            <consortium name="US DOE Joint Genome Institute (JGI-PGF)"/>
            <person name="Walter F."/>
            <person name="Albersmeier A."/>
            <person name="Kalinowski J."/>
            <person name="Ruckert C."/>
        </authorList>
    </citation>
    <scope>NUCLEOTIDE SEQUENCE</scope>
    <source>
        <strain evidence="1">CGMCC 4.7299</strain>
    </source>
</reference>
<name>A0A8J3FPS7_9ACTN</name>
<sequence>MAVGAWFRTEHDHPQHVIDLPATVTSGIDPGVAIVDQVVRGKGIVGRVTGDFGAVALRVQGTGRPTRVRVTVQLDELATRWWADRVKPRQSAAELPRLAILRVQGENRGAALLARRQGWRGAGNVKRAFDVDLRADEVDEDGLLVVELAEAPHPSWLADRVSPRSAIGLRFDSIVVGEPDGSGSAAAPPAAVGGSGCDFVVVPAGAERDVRLDMVTAAPAPPLPRSPSNRWTRRKEARAGFKALRIARRAAVRGLAEVRPGRPEGDLGVLAADAYTAEPVAVEVLRRREGGFDLRLPETPTAPVLLGLDSPRRGLSLRVRTMGEHR</sequence>
<dbReference type="Proteomes" id="UP000656042">
    <property type="component" value="Unassembled WGS sequence"/>
</dbReference>
<gene>
    <name evidence="1" type="ORF">GCM10012284_35300</name>
</gene>
<dbReference type="AlphaFoldDB" id="A0A8J3FPS7"/>
<dbReference type="RefSeq" id="WP_189080319.1">
    <property type="nucleotide sequence ID" value="NZ_BMMX01000015.1"/>
</dbReference>
<dbReference type="EMBL" id="BMMX01000015">
    <property type="protein sequence ID" value="GGK97990.1"/>
    <property type="molecule type" value="Genomic_DNA"/>
</dbReference>
<evidence type="ECO:0000313" key="1">
    <source>
        <dbReference type="EMBL" id="GGK97990.1"/>
    </source>
</evidence>
<organism evidence="1 2">
    <name type="scientific">Mangrovihabitans endophyticus</name>
    <dbReference type="NCBI Taxonomy" id="1751298"/>
    <lineage>
        <taxon>Bacteria</taxon>
        <taxon>Bacillati</taxon>
        <taxon>Actinomycetota</taxon>
        <taxon>Actinomycetes</taxon>
        <taxon>Micromonosporales</taxon>
        <taxon>Micromonosporaceae</taxon>
        <taxon>Mangrovihabitans</taxon>
    </lineage>
</organism>
<reference evidence="1" key="2">
    <citation type="submission" date="2020-09" db="EMBL/GenBank/DDBJ databases">
        <authorList>
            <person name="Sun Q."/>
            <person name="Zhou Y."/>
        </authorList>
    </citation>
    <scope>NUCLEOTIDE SEQUENCE</scope>
    <source>
        <strain evidence="1">CGMCC 4.7299</strain>
    </source>
</reference>
<proteinExistence type="predicted"/>
<comment type="caution">
    <text evidence="1">The sequence shown here is derived from an EMBL/GenBank/DDBJ whole genome shotgun (WGS) entry which is preliminary data.</text>
</comment>
<keyword evidence="2" id="KW-1185">Reference proteome</keyword>
<protein>
    <submittedName>
        <fullName evidence="1">Uncharacterized protein</fullName>
    </submittedName>
</protein>
<evidence type="ECO:0000313" key="2">
    <source>
        <dbReference type="Proteomes" id="UP000656042"/>
    </source>
</evidence>